<dbReference type="SUPFAM" id="SSF47979">
    <property type="entry name" value="Iron-dependent repressor protein, dimerization domain"/>
    <property type="match status" value="1"/>
</dbReference>
<dbReference type="AlphaFoldDB" id="A0A4R5Y6K0"/>
<dbReference type="InterPro" id="IPR036388">
    <property type="entry name" value="WH-like_DNA-bd_sf"/>
</dbReference>
<dbReference type="GO" id="GO:0003677">
    <property type="term" value="F:DNA binding"/>
    <property type="evidence" value="ECO:0007669"/>
    <property type="project" value="UniProtKB-KW"/>
</dbReference>
<keyword evidence="8" id="KW-0010">Activator</keyword>
<dbReference type="Gene3D" id="1.10.10.10">
    <property type="entry name" value="Winged helix-like DNA-binding domain superfamily/Winged helix DNA-binding domain"/>
    <property type="match status" value="1"/>
</dbReference>
<dbReference type="GO" id="GO:0046983">
    <property type="term" value="F:protein dimerization activity"/>
    <property type="evidence" value="ECO:0007669"/>
    <property type="project" value="InterPro"/>
</dbReference>
<protein>
    <recommendedName>
        <fullName evidence="11">Manganese transport regulator</fullName>
    </recommendedName>
</protein>
<dbReference type="SMART" id="SM00419">
    <property type="entry name" value="HTH_CRP"/>
    <property type="match status" value="1"/>
</dbReference>
<evidence type="ECO:0000256" key="5">
    <source>
        <dbReference type="ARBA" id="ARBA00022491"/>
    </source>
</evidence>
<sequence>MRAEELNRSVQDCLKTVWLAQEWSSDAVTTTGLAQRLGLSPSTVSEAVKKLTAQGLLSRPAHGGIVLTDRGRDVAVQMVRRHRILEAFLTGHLGYSWDEVHEEAEVLEHAVSEKFVARLDALLDHPERDPHGDPIPRRDGTVPSAPAVLLADVAPGSPVVVARVSDADPGVLRRLGTAGIRPGTELVLGEHRSRAVPVVLDGDVVEVDVLAAEAVWVRPRDRPGPPPGPVRR</sequence>
<keyword evidence="7" id="KW-0238">DNA-binding</keyword>
<organism evidence="13 14">
    <name type="scientific">Kocuria rosea</name>
    <name type="common">Deinococcus erythromyxa</name>
    <name type="synonym">Micrococcus rubens</name>
    <dbReference type="NCBI Taxonomy" id="1275"/>
    <lineage>
        <taxon>Bacteria</taxon>
        <taxon>Bacillati</taxon>
        <taxon>Actinomycetota</taxon>
        <taxon>Actinomycetes</taxon>
        <taxon>Micrococcales</taxon>
        <taxon>Micrococcaceae</taxon>
        <taxon>Kocuria</taxon>
    </lineage>
</organism>
<dbReference type="FunFam" id="1.10.60.10:FF:000004">
    <property type="entry name" value="DtxR family transcriptional regulator"/>
    <property type="match status" value="1"/>
</dbReference>
<reference evidence="13 14" key="1">
    <citation type="submission" date="2019-03" db="EMBL/GenBank/DDBJ databases">
        <title>Genome Sequencing and Assembly of Various Microbes Isolated from Partially Reclaimed Soil and Acid Mine Drainage (AMD) Site.</title>
        <authorList>
            <person name="Steinbock B."/>
            <person name="Bechtold R."/>
            <person name="Sevigny J.L."/>
            <person name="Thomas D."/>
            <person name="Cuthill L.R."/>
            <person name="Aveiro Johannsen E.J."/>
            <person name="Thomas K."/>
            <person name="Ghosh A."/>
        </authorList>
    </citation>
    <scope>NUCLEOTIDE SEQUENCE [LARGE SCALE GENOMIC DNA]</scope>
    <source>
        <strain evidence="13 14">S-A3</strain>
    </source>
</reference>
<dbReference type="Pfam" id="PF04023">
    <property type="entry name" value="FeoA"/>
    <property type="match status" value="1"/>
</dbReference>
<dbReference type="InterPro" id="IPR022689">
    <property type="entry name" value="Iron_dep_repressor"/>
</dbReference>
<evidence type="ECO:0000256" key="2">
    <source>
        <dbReference type="ARBA" id="ARBA00007871"/>
    </source>
</evidence>
<feature type="domain" description="HTH dtxR-type" evidence="12">
    <location>
        <begin position="1"/>
        <end position="68"/>
    </location>
</feature>
<evidence type="ECO:0000256" key="10">
    <source>
        <dbReference type="ARBA" id="ARBA00023211"/>
    </source>
</evidence>
<dbReference type="SMART" id="SM00899">
    <property type="entry name" value="FeoA"/>
    <property type="match status" value="1"/>
</dbReference>
<evidence type="ECO:0000256" key="1">
    <source>
        <dbReference type="ARBA" id="ARBA00004496"/>
    </source>
</evidence>
<evidence type="ECO:0000259" key="12">
    <source>
        <dbReference type="PROSITE" id="PS50944"/>
    </source>
</evidence>
<dbReference type="InterPro" id="IPR007167">
    <property type="entry name" value="Fe-transptr_FeoA-like"/>
</dbReference>
<dbReference type="PROSITE" id="PS50944">
    <property type="entry name" value="HTH_DTXR"/>
    <property type="match status" value="1"/>
</dbReference>
<dbReference type="SUPFAM" id="SSF50037">
    <property type="entry name" value="C-terminal domain of transcriptional repressors"/>
    <property type="match status" value="1"/>
</dbReference>
<dbReference type="EMBL" id="SMZT01000007">
    <property type="protein sequence ID" value="TDL40260.1"/>
    <property type="molecule type" value="Genomic_DNA"/>
</dbReference>
<comment type="caution">
    <text evidence="13">The sequence shown here is derived from an EMBL/GenBank/DDBJ whole genome shotgun (WGS) entry which is preliminary data.</text>
</comment>
<evidence type="ECO:0000256" key="4">
    <source>
        <dbReference type="ARBA" id="ARBA00022490"/>
    </source>
</evidence>
<gene>
    <name evidence="13" type="ORF">E2R59_14865</name>
</gene>
<evidence type="ECO:0000313" key="14">
    <source>
        <dbReference type="Proteomes" id="UP000295163"/>
    </source>
</evidence>
<comment type="similarity">
    <text evidence="2">Belongs to the DtxR/MntR family.</text>
</comment>
<evidence type="ECO:0000256" key="7">
    <source>
        <dbReference type="ARBA" id="ARBA00023125"/>
    </source>
</evidence>
<dbReference type="InterPro" id="IPR012318">
    <property type="entry name" value="HTH_CRP"/>
</dbReference>
<evidence type="ECO:0000256" key="9">
    <source>
        <dbReference type="ARBA" id="ARBA00023163"/>
    </source>
</evidence>
<dbReference type="PANTHER" id="PTHR33238:SF11">
    <property type="entry name" value="TRANSCRIPTIONAL REGULATOR MNTR"/>
    <property type="match status" value="1"/>
</dbReference>
<dbReference type="GeneID" id="64348705"/>
<dbReference type="SUPFAM" id="SSF46785">
    <property type="entry name" value="Winged helix' DNA-binding domain"/>
    <property type="match status" value="1"/>
</dbReference>
<dbReference type="GO" id="GO:0005737">
    <property type="term" value="C:cytoplasm"/>
    <property type="evidence" value="ECO:0007669"/>
    <property type="project" value="UniProtKB-SubCell"/>
</dbReference>
<accession>A0A4R5Y6K0</accession>
<keyword evidence="10" id="KW-0464">Manganese</keyword>
<keyword evidence="5" id="KW-0678">Repressor</keyword>
<comment type="subcellular location">
    <subcellularLocation>
        <location evidence="1">Cytoplasm</location>
    </subcellularLocation>
</comment>
<comment type="subunit">
    <text evidence="3">Homodimer.</text>
</comment>
<evidence type="ECO:0000256" key="3">
    <source>
        <dbReference type="ARBA" id="ARBA00011738"/>
    </source>
</evidence>
<dbReference type="GO" id="GO:0045892">
    <property type="term" value="P:negative regulation of DNA-templated transcription"/>
    <property type="evidence" value="ECO:0007669"/>
    <property type="project" value="TreeGrafter"/>
</dbReference>
<dbReference type="InterPro" id="IPR050536">
    <property type="entry name" value="DtxR_MntR_Metal-Reg"/>
</dbReference>
<dbReference type="Gene3D" id="1.10.60.10">
    <property type="entry name" value="Iron dependent repressor, metal binding and dimerisation domain"/>
    <property type="match status" value="1"/>
</dbReference>
<dbReference type="InterPro" id="IPR022687">
    <property type="entry name" value="HTH_DTXR"/>
</dbReference>
<evidence type="ECO:0000313" key="13">
    <source>
        <dbReference type="EMBL" id="TDL40260.1"/>
    </source>
</evidence>
<dbReference type="GO" id="GO:0003700">
    <property type="term" value="F:DNA-binding transcription factor activity"/>
    <property type="evidence" value="ECO:0007669"/>
    <property type="project" value="InterPro"/>
</dbReference>
<dbReference type="SMART" id="SM00529">
    <property type="entry name" value="HTH_DTXR"/>
    <property type="match status" value="1"/>
</dbReference>
<dbReference type="Pfam" id="PF01325">
    <property type="entry name" value="Fe_dep_repress"/>
    <property type="match status" value="1"/>
</dbReference>
<keyword evidence="9" id="KW-0804">Transcription</keyword>
<evidence type="ECO:0000256" key="6">
    <source>
        <dbReference type="ARBA" id="ARBA00023015"/>
    </source>
</evidence>
<dbReference type="InterPro" id="IPR036421">
    <property type="entry name" value="Fe_dep_repressor_sf"/>
</dbReference>
<evidence type="ECO:0000256" key="8">
    <source>
        <dbReference type="ARBA" id="ARBA00023159"/>
    </source>
</evidence>
<proteinExistence type="inferred from homology"/>
<dbReference type="InterPro" id="IPR036390">
    <property type="entry name" value="WH_DNA-bd_sf"/>
</dbReference>
<dbReference type="GO" id="GO:0046914">
    <property type="term" value="F:transition metal ion binding"/>
    <property type="evidence" value="ECO:0007669"/>
    <property type="project" value="InterPro"/>
</dbReference>
<keyword evidence="4" id="KW-0963">Cytoplasm</keyword>
<dbReference type="InterPro" id="IPR008988">
    <property type="entry name" value="Transcriptional_repressor_C"/>
</dbReference>
<keyword evidence="6" id="KW-0805">Transcription regulation</keyword>
<dbReference type="Pfam" id="PF02742">
    <property type="entry name" value="Fe_dep_repr_C"/>
    <property type="match status" value="1"/>
</dbReference>
<dbReference type="InterPro" id="IPR001367">
    <property type="entry name" value="Fe_dep_repressor"/>
</dbReference>
<dbReference type="PANTHER" id="PTHR33238">
    <property type="entry name" value="IRON (METAL) DEPENDENT REPRESSOR, DTXR FAMILY"/>
    <property type="match status" value="1"/>
</dbReference>
<name>A0A4R5Y6K0_KOCRO</name>
<evidence type="ECO:0000256" key="11">
    <source>
        <dbReference type="ARBA" id="ARBA00032593"/>
    </source>
</evidence>
<dbReference type="Proteomes" id="UP000295163">
    <property type="component" value="Unassembled WGS sequence"/>
</dbReference>
<dbReference type="RefSeq" id="WP_133411213.1">
    <property type="nucleotide sequence ID" value="NZ_SMZT01000007.1"/>
</dbReference>